<name>A0ABS2WUU4_9BACT</name>
<dbReference type="RefSeq" id="WP_205459826.1">
    <property type="nucleotide sequence ID" value="NZ_JAFHKK010000030.1"/>
</dbReference>
<sequence length="281" mass="33529">MQLSFTPEMVAITVKESEVYYRLQHIIDQHFPHRIGRKDKVIIFAKEEELHQRRYFLKLVAKLYKNTHPLPCTNTLKTLQEAHCTKVIKLSLAQKNQLLPNLRIPVMFDNGQAIVFDLGTNNRLLVSYLKNYFKDHLVQYRMRTHTLTVFPNDDATCMRLEKLMNERKHMAWFISFIYDAQAYAAFSQNLHVRFDRKRRFFNSLGGLLEEYFSALGCTMQDSFTKVRQQYLSLVKLYHPDRHQNSSKELERHYREKFEKIQTAYEMVKNYYQEHEAVCATA</sequence>
<comment type="caution">
    <text evidence="2">The sequence shown here is derived from an EMBL/GenBank/DDBJ whole genome shotgun (WGS) entry which is preliminary data.</text>
</comment>
<protein>
    <submittedName>
        <fullName evidence="2">DnaJ domain-containing protein</fullName>
    </submittedName>
</protein>
<reference evidence="2" key="2">
    <citation type="submission" date="2021-02" db="EMBL/GenBank/DDBJ databases">
        <authorList>
            <person name="Merkel A.Y."/>
        </authorList>
    </citation>
    <scope>NUCLEOTIDE SEQUENCE</scope>
    <source>
        <strain evidence="2">T05b</strain>
    </source>
</reference>
<dbReference type="Pfam" id="PF00226">
    <property type="entry name" value="DnaJ"/>
    <property type="match status" value="1"/>
</dbReference>
<dbReference type="SUPFAM" id="SSF46565">
    <property type="entry name" value="Chaperone J-domain"/>
    <property type="match status" value="1"/>
</dbReference>
<dbReference type="SMART" id="SM00271">
    <property type="entry name" value="DnaJ"/>
    <property type="match status" value="1"/>
</dbReference>
<dbReference type="Gene3D" id="1.10.287.110">
    <property type="entry name" value="DnaJ domain"/>
    <property type="match status" value="1"/>
</dbReference>
<dbReference type="InterPro" id="IPR001623">
    <property type="entry name" value="DnaJ_domain"/>
</dbReference>
<evidence type="ECO:0000313" key="2">
    <source>
        <dbReference type="EMBL" id="MBN2965280.1"/>
    </source>
</evidence>
<evidence type="ECO:0000313" key="3">
    <source>
        <dbReference type="Proteomes" id="UP000703590"/>
    </source>
</evidence>
<dbReference type="InterPro" id="IPR036869">
    <property type="entry name" value="J_dom_sf"/>
</dbReference>
<dbReference type="CDD" id="cd06257">
    <property type="entry name" value="DnaJ"/>
    <property type="match status" value="1"/>
</dbReference>
<accession>A0ABS2WUU4</accession>
<keyword evidence="3" id="KW-1185">Reference proteome</keyword>
<evidence type="ECO:0000259" key="1">
    <source>
        <dbReference type="PROSITE" id="PS50076"/>
    </source>
</evidence>
<dbReference type="PROSITE" id="PS50076">
    <property type="entry name" value="DNAJ_2"/>
    <property type="match status" value="1"/>
</dbReference>
<organism evidence="2 3">
    <name type="scientific">Sulfurospirillum tamanense</name>
    <dbReference type="NCBI Taxonomy" id="2813362"/>
    <lineage>
        <taxon>Bacteria</taxon>
        <taxon>Pseudomonadati</taxon>
        <taxon>Campylobacterota</taxon>
        <taxon>Epsilonproteobacteria</taxon>
        <taxon>Campylobacterales</taxon>
        <taxon>Sulfurospirillaceae</taxon>
        <taxon>Sulfurospirillum</taxon>
    </lineage>
</organism>
<reference evidence="2" key="1">
    <citation type="submission" date="2021-02" db="EMBL/GenBank/DDBJ databases">
        <title>Sulfurospirillum tamanensis sp. nov.</title>
        <authorList>
            <person name="Frolova A."/>
            <person name="Merkel A."/>
            <person name="Slobodkin A."/>
        </authorList>
    </citation>
    <scope>NUCLEOTIDE SEQUENCE</scope>
    <source>
        <strain evidence="2">T05b</strain>
    </source>
</reference>
<gene>
    <name evidence="2" type="ORF">JWV37_10845</name>
</gene>
<dbReference type="Proteomes" id="UP000703590">
    <property type="component" value="Unassembled WGS sequence"/>
</dbReference>
<feature type="domain" description="J" evidence="1">
    <location>
        <begin position="210"/>
        <end position="272"/>
    </location>
</feature>
<proteinExistence type="predicted"/>
<dbReference type="EMBL" id="JAFHKK010000030">
    <property type="protein sequence ID" value="MBN2965280.1"/>
    <property type="molecule type" value="Genomic_DNA"/>
</dbReference>